<feature type="compositionally biased region" description="Basic and acidic residues" evidence="1">
    <location>
        <begin position="26"/>
        <end position="50"/>
    </location>
</feature>
<dbReference type="EMBL" id="GBEZ01027385">
    <property type="protein sequence ID" value="JAC59919.1"/>
    <property type="molecule type" value="Transcribed_RNA"/>
</dbReference>
<name>A0A061QNA9_9CHLO</name>
<feature type="region of interest" description="Disordered" evidence="1">
    <location>
        <begin position="129"/>
        <end position="208"/>
    </location>
</feature>
<accession>A0A061QNA9</accession>
<sequence>MRPPGGNVCRDTAGTQAPAQRGAEGGGREKEQKQGRGGREGGAGKKEGGRHQGAPNWVQATDPRRQHRAGQRQRSPPSSYGGLDFGSRAPSNPVSATLRVCIRSEGGAGATSSPPSEMDLPFHPSIKEAGGQVRESNQPTTILKKKEPHGLQEGEEWSRRASMLHISPRGSRAQVGPTGDRTGGGGQQNSQHGKMSLLPFPGFPLGLL</sequence>
<evidence type="ECO:0000256" key="1">
    <source>
        <dbReference type="SAM" id="MobiDB-lite"/>
    </source>
</evidence>
<dbReference type="AlphaFoldDB" id="A0A061QNA9"/>
<gene>
    <name evidence="2" type="ORF">TSPGSL018_30282</name>
</gene>
<reference evidence="2" key="1">
    <citation type="submission" date="2014-05" db="EMBL/GenBank/DDBJ databases">
        <title>The transcriptome of the halophilic microalga Tetraselmis sp. GSL018 isolated from the Great Salt Lake, Utah.</title>
        <authorList>
            <person name="Jinkerson R.E."/>
            <person name="D'Adamo S."/>
            <person name="Posewitz M.C."/>
        </authorList>
    </citation>
    <scope>NUCLEOTIDE SEQUENCE</scope>
    <source>
        <strain evidence="2">GSL018</strain>
    </source>
</reference>
<feature type="region of interest" description="Disordered" evidence="1">
    <location>
        <begin position="1"/>
        <end position="100"/>
    </location>
</feature>
<feature type="compositionally biased region" description="Low complexity" evidence="1">
    <location>
        <begin position="197"/>
        <end position="208"/>
    </location>
</feature>
<organism evidence="2">
    <name type="scientific">Tetraselmis sp. GSL018</name>
    <dbReference type="NCBI Taxonomy" id="582737"/>
    <lineage>
        <taxon>Eukaryota</taxon>
        <taxon>Viridiplantae</taxon>
        <taxon>Chlorophyta</taxon>
        <taxon>core chlorophytes</taxon>
        <taxon>Chlorodendrophyceae</taxon>
        <taxon>Chlorodendrales</taxon>
        <taxon>Chlorodendraceae</taxon>
        <taxon>Tetraselmis</taxon>
    </lineage>
</organism>
<evidence type="ECO:0000313" key="2">
    <source>
        <dbReference type="EMBL" id="JAC59919.1"/>
    </source>
</evidence>
<feature type="region of interest" description="Disordered" evidence="1">
    <location>
        <begin position="105"/>
        <end position="124"/>
    </location>
</feature>
<proteinExistence type="predicted"/>
<feature type="compositionally biased region" description="Basic and acidic residues" evidence="1">
    <location>
        <begin position="144"/>
        <end position="159"/>
    </location>
</feature>
<protein>
    <submittedName>
        <fullName evidence="2">Uncharacterized protein</fullName>
    </submittedName>
</protein>